<keyword evidence="2" id="KW-0489">Methyltransferase</keyword>
<name>A0AAJ1TWN5_9HYPH</name>
<dbReference type="Proteomes" id="UP001223420">
    <property type="component" value="Unassembled WGS sequence"/>
</dbReference>
<protein>
    <submittedName>
        <fullName evidence="2">SAM-dependent methyltransferase</fullName>
    </submittedName>
</protein>
<evidence type="ECO:0000256" key="1">
    <source>
        <dbReference type="SAM" id="MobiDB-lite"/>
    </source>
</evidence>
<keyword evidence="2" id="KW-0808">Transferase</keyword>
<dbReference type="RefSeq" id="WP_230365507.1">
    <property type="nucleotide sequence ID" value="NZ_JAJALK010000002.1"/>
</dbReference>
<evidence type="ECO:0000313" key="2">
    <source>
        <dbReference type="EMBL" id="MDQ0544787.1"/>
    </source>
</evidence>
<organism evidence="2 3">
    <name type="scientific">Methylobacterium brachiatum</name>
    <dbReference type="NCBI Taxonomy" id="269660"/>
    <lineage>
        <taxon>Bacteria</taxon>
        <taxon>Pseudomonadati</taxon>
        <taxon>Pseudomonadota</taxon>
        <taxon>Alphaproteobacteria</taxon>
        <taxon>Hyphomicrobiales</taxon>
        <taxon>Methylobacteriaceae</taxon>
        <taxon>Methylobacterium</taxon>
    </lineage>
</organism>
<accession>A0AAJ1TWN5</accession>
<dbReference type="InterPro" id="IPR029063">
    <property type="entry name" value="SAM-dependent_MTases_sf"/>
</dbReference>
<comment type="caution">
    <text evidence="2">The sequence shown here is derived from an EMBL/GenBank/DDBJ whole genome shotgun (WGS) entry which is preliminary data.</text>
</comment>
<dbReference type="GO" id="GO:0032259">
    <property type="term" value="P:methylation"/>
    <property type="evidence" value="ECO:0007669"/>
    <property type="project" value="UniProtKB-KW"/>
</dbReference>
<dbReference type="GO" id="GO:0008168">
    <property type="term" value="F:methyltransferase activity"/>
    <property type="evidence" value="ECO:0007669"/>
    <property type="project" value="UniProtKB-KW"/>
</dbReference>
<sequence length="338" mass="38063">MTDPSPPLRQPVRDPRAAEAPRDRELHLLVGLTKASKFIEIGPAHNPLVPRSAGWNSFSLDHATRADLIAKYAGDPAVDPTRIEEVDFVWHGGSLTDAVPAEHHGTFDGFIASHVIEHTTDVVRFLQAARTLLRPEGVVVLAVPDKRKCFDFYRNPSTTADAILAYEEKRDRHDVRTHLDYGLRIAKKGGFPAWFESDTQPAELVCGIDVAWQMLGYRDVRDYVDVHNWVFVPASFELMMLELGQLGFLDLRVESLTEMPDTEFLVRLRPGTDTIDPAETQLRRRGLLERMLIELADQTRQIAGSPLAVPPPDSSRPGACARWRRWLAAGPWRRRVSL</sequence>
<evidence type="ECO:0000313" key="3">
    <source>
        <dbReference type="Proteomes" id="UP001223420"/>
    </source>
</evidence>
<proteinExistence type="predicted"/>
<reference evidence="2" key="1">
    <citation type="submission" date="2023-07" db="EMBL/GenBank/DDBJ databases">
        <title>Genomic Encyclopedia of Type Strains, Phase IV (KMG-IV): sequencing the most valuable type-strain genomes for metagenomic binning, comparative biology and taxonomic classification.</title>
        <authorList>
            <person name="Goeker M."/>
        </authorList>
    </citation>
    <scope>NUCLEOTIDE SEQUENCE</scope>
    <source>
        <strain evidence="2">DSM 19569</strain>
    </source>
</reference>
<dbReference type="Gene3D" id="3.40.50.150">
    <property type="entry name" value="Vaccinia Virus protein VP39"/>
    <property type="match status" value="1"/>
</dbReference>
<dbReference type="EMBL" id="JAUSWL010000006">
    <property type="protein sequence ID" value="MDQ0544787.1"/>
    <property type="molecule type" value="Genomic_DNA"/>
</dbReference>
<gene>
    <name evidence="2" type="ORF">QO001_003723</name>
</gene>
<dbReference type="AlphaFoldDB" id="A0AAJ1TWN5"/>
<dbReference type="Pfam" id="PF13489">
    <property type="entry name" value="Methyltransf_23"/>
    <property type="match status" value="1"/>
</dbReference>
<dbReference type="SUPFAM" id="SSF53335">
    <property type="entry name" value="S-adenosyl-L-methionine-dependent methyltransferases"/>
    <property type="match status" value="1"/>
</dbReference>
<feature type="region of interest" description="Disordered" evidence="1">
    <location>
        <begin position="1"/>
        <end position="20"/>
    </location>
</feature>
<feature type="compositionally biased region" description="Basic and acidic residues" evidence="1">
    <location>
        <begin position="11"/>
        <end position="20"/>
    </location>
</feature>